<dbReference type="EMBL" id="JAGIOF010000001">
    <property type="protein sequence ID" value="MBP2385335.1"/>
    <property type="molecule type" value="Genomic_DNA"/>
</dbReference>
<evidence type="ECO:0000313" key="2">
    <source>
        <dbReference type="EMBL" id="MBP2385335.1"/>
    </source>
</evidence>
<keyword evidence="1" id="KW-0812">Transmembrane</keyword>
<keyword evidence="3" id="KW-1185">Reference proteome</keyword>
<feature type="transmembrane region" description="Helical" evidence="1">
    <location>
        <begin position="109"/>
        <end position="127"/>
    </location>
</feature>
<keyword evidence="1" id="KW-0472">Membrane</keyword>
<comment type="caution">
    <text evidence="2">The sequence shown here is derived from an EMBL/GenBank/DDBJ whole genome shotgun (WGS) entry which is preliminary data.</text>
</comment>
<dbReference type="Proteomes" id="UP001296993">
    <property type="component" value="Unassembled WGS sequence"/>
</dbReference>
<feature type="transmembrane region" description="Helical" evidence="1">
    <location>
        <begin position="85"/>
        <end position="103"/>
    </location>
</feature>
<keyword evidence="1" id="KW-1133">Transmembrane helix</keyword>
<evidence type="ECO:0008006" key="4">
    <source>
        <dbReference type="Google" id="ProtNLM"/>
    </source>
</evidence>
<feature type="transmembrane region" description="Helical" evidence="1">
    <location>
        <begin position="55"/>
        <end position="78"/>
    </location>
</feature>
<feature type="transmembrane region" description="Helical" evidence="1">
    <location>
        <begin position="20"/>
        <end position="43"/>
    </location>
</feature>
<sequence length="151" mass="16378">MNQPAVQPANPVPKRRPVSVMLICALLVLEGAAVLFYGLSYALQLGDAGALGMGARLFMLVLILAAGVWQLLVAHFFFRGRAWTRAAALFWQVFQIILAFPYFQTGDALMAWLWLVPAAVVMVLLFDPRTTGFLGDRPSEGRAGTGPGDAE</sequence>
<proteinExistence type="predicted"/>
<protein>
    <recommendedName>
        <fullName evidence="4">Integral membrane protein</fullName>
    </recommendedName>
</protein>
<accession>A0ABS4XA42</accession>
<dbReference type="RefSeq" id="WP_209996142.1">
    <property type="nucleotide sequence ID" value="NZ_BAAAJY010000015.1"/>
</dbReference>
<organism evidence="2 3">
    <name type="scientific">Paeniglutamicibacter kerguelensis</name>
    <dbReference type="NCBI Taxonomy" id="254788"/>
    <lineage>
        <taxon>Bacteria</taxon>
        <taxon>Bacillati</taxon>
        <taxon>Actinomycetota</taxon>
        <taxon>Actinomycetes</taxon>
        <taxon>Micrococcales</taxon>
        <taxon>Micrococcaceae</taxon>
        <taxon>Paeniglutamicibacter</taxon>
    </lineage>
</organism>
<evidence type="ECO:0000313" key="3">
    <source>
        <dbReference type="Proteomes" id="UP001296993"/>
    </source>
</evidence>
<name>A0ABS4XA42_9MICC</name>
<reference evidence="2 3" key="1">
    <citation type="submission" date="2021-03" db="EMBL/GenBank/DDBJ databases">
        <title>Sequencing the genomes of 1000 actinobacteria strains.</title>
        <authorList>
            <person name="Klenk H.-P."/>
        </authorList>
    </citation>
    <scope>NUCLEOTIDE SEQUENCE [LARGE SCALE GENOMIC DNA]</scope>
    <source>
        <strain evidence="2 3">DSM 15797</strain>
    </source>
</reference>
<evidence type="ECO:0000256" key="1">
    <source>
        <dbReference type="SAM" id="Phobius"/>
    </source>
</evidence>
<gene>
    <name evidence="2" type="ORF">JOF47_000846</name>
</gene>